<dbReference type="EMBL" id="HACA01023452">
    <property type="protein sequence ID" value="CDW40813.1"/>
    <property type="molecule type" value="Transcribed_RNA"/>
</dbReference>
<organism evidence="1">
    <name type="scientific">Lepeophtheirus salmonis</name>
    <name type="common">Salmon louse</name>
    <name type="synonym">Caligus salmonis</name>
    <dbReference type="NCBI Taxonomy" id="72036"/>
    <lineage>
        <taxon>Eukaryota</taxon>
        <taxon>Metazoa</taxon>
        <taxon>Ecdysozoa</taxon>
        <taxon>Arthropoda</taxon>
        <taxon>Crustacea</taxon>
        <taxon>Multicrustacea</taxon>
        <taxon>Hexanauplia</taxon>
        <taxon>Copepoda</taxon>
        <taxon>Siphonostomatoida</taxon>
        <taxon>Caligidae</taxon>
        <taxon>Lepeophtheirus</taxon>
    </lineage>
</organism>
<evidence type="ECO:0000313" key="1">
    <source>
        <dbReference type="EMBL" id="CDW40813.1"/>
    </source>
</evidence>
<accession>A0A0K2URC7</accession>
<dbReference type="AlphaFoldDB" id="A0A0K2URC7"/>
<feature type="non-terminal residue" evidence="1">
    <location>
        <position position="1"/>
    </location>
</feature>
<name>A0A0K2URC7_LEPSM</name>
<sequence length="74" mass="8334">LRYCGRLRNPFGYHAVNGGAAAVQNLGSFSGSFSPRVQKLRLDVPPYYRLLFHSCNLDFAGVLFRTRQDLSLEV</sequence>
<proteinExistence type="predicted"/>
<reference evidence="1" key="1">
    <citation type="submission" date="2014-05" db="EMBL/GenBank/DDBJ databases">
        <authorList>
            <person name="Chronopoulou M."/>
        </authorList>
    </citation>
    <scope>NUCLEOTIDE SEQUENCE</scope>
    <source>
        <tissue evidence="1">Whole organism</tissue>
    </source>
</reference>
<protein>
    <submittedName>
        <fullName evidence="1">Uncharacterized protein</fullName>
    </submittedName>
</protein>